<accession>A0A176WHS7</accession>
<keyword evidence="3" id="KW-1185">Reference proteome</keyword>
<sequence length="258" mass="28010">MGPKNGAVLQRQKSNSGKELSWIDRMQLKLDSLCEMDTGRNPAEGIHDSSLFFESQFSQVGTNVRKFCAEFVRELLVPEDCPSQQRSSEVAATEDSAAVASSGADRPSALGLEGANASGLVRRASSIMVTAPPEIVAEAVRSVPAKPPLVPEAPVFFIGNEQSEQDLGTSKFADEDADQYAHWCQFCTELNSKSKRFLELSLERIASEQLAGEPRVGIRVLSISTVCSCVKTWERRGPPYAEVRFDESGLGPNGTGIR</sequence>
<feature type="region of interest" description="Disordered" evidence="1">
    <location>
        <begin position="82"/>
        <end position="110"/>
    </location>
</feature>
<protein>
    <submittedName>
        <fullName evidence="2">Uncharacterized protein</fullName>
    </submittedName>
</protein>
<name>A0A176WHS7_MARPO</name>
<organism evidence="2 3">
    <name type="scientific">Marchantia polymorpha subsp. ruderalis</name>
    <dbReference type="NCBI Taxonomy" id="1480154"/>
    <lineage>
        <taxon>Eukaryota</taxon>
        <taxon>Viridiplantae</taxon>
        <taxon>Streptophyta</taxon>
        <taxon>Embryophyta</taxon>
        <taxon>Marchantiophyta</taxon>
        <taxon>Marchantiopsida</taxon>
        <taxon>Marchantiidae</taxon>
        <taxon>Marchantiales</taxon>
        <taxon>Marchantiaceae</taxon>
        <taxon>Marchantia</taxon>
    </lineage>
</organism>
<dbReference type="AlphaFoldDB" id="A0A176WHS7"/>
<evidence type="ECO:0000313" key="2">
    <source>
        <dbReference type="EMBL" id="OAE31855.1"/>
    </source>
</evidence>
<comment type="caution">
    <text evidence="2">The sequence shown here is derived from an EMBL/GenBank/DDBJ whole genome shotgun (WGS) entry which is preliminary data.</text>
</comment>
<evidence type="ECO:0000313" key="3">
    <source>
        <dbReference type="Proteomes" id="UP000077202"/>
    </source>
</evidence>
<proteinExistence type="predicted"/>
<reference evidence="2" key="1">
    <citation type="submission" date="2016-03" db="EMBL/GenBank/DDBJ databases">
        <title>Mechanisms controlling the formation of the plant cell surface in tip-growing cells are functionally conserved among land plants.</title>
        <authorList>
            <person name="Honkanen S."/>
            <person name="Jones V.A."/>
            <person name="Morieri G."/>
            <person name="Champion C."/>
            <person name="Hetherington A.J."/>
            <person name="Kelly S."/>
            <person name="Saint-Marcoux D."/>
            <person name="Proust H."/>
            <person name="Prescott H."/>
            <person name="Dolan L."/>
        </authorList>
    </citation>
    <scope>NUCLEOTIDE SEQUENCE [LARGE SCALE GENOMIC DNA]</scope>
    <source>
        <tissue evidence="2">Whole gametophyte</tissue>
    </source>
</reference>
<evidence type="ECO:0000256" key="1">
    <source>
        <dbReference type="SAM" id="MobiDB-lite"/>
    </source>
</evidence>
<dbReference type="EMBL" id="LVLJ01000958">
    <property type="protein sequence ID" value="OAE31855.1"/>
    <property type="molecule type" value="Genomic_DNA"/>
</dbReference>
<gene>
    <name evidence="2" type="ORF">AXG93_1276s1090</name>
</gene>
<dbReference type="Proteomes" id="UP000077202">
    <property type="component" value="Unassembled WGS sequence"/>
</dbReference>